<dbReference type="STRING" id="425265.A8QA97"/>
<organism evidence="3 4">
    <name type="scientific">Malassezia globosa (strain ATCC MYA-4612 / CBS 7966)</name>
    <name type="common">Dandruff-associated fungus</name>
    <dbReference type="NCBI Taxonomy" id="425265"/>
    <lineage>
        <taxon>Eukaryota</taxon>
        <taxon>Fungi</taxon>
        <taxon>Dikarya</taxon>
        <taxon>Basidiomycota</taxon>
        <taxon>Ustilaginomycotina</taxon>
        <taxon>Malasseziomycetes</taxon>
        <taxon>Malasseziales</taxon>
        <taxon>Malasseziaceae</taxon>
        <taxon>Malassezia</taxon>
    </lineage>
</organism>
<dbReference type="VEuPathDB" id="FungiDB:MGL_3656"/>
<evidence type="ECO:0000256" key="1">
    <source>
        <dbReference type="SAM" id="MobiDB-lite"/>
    </source>
</evidence>
<dbReference type="InParanoid" id="A8QA97"/>
<evidence type="ECO:0000259" key="2">
    <source>
        <dbReference type="Pfam" id="PF10453"/>
    </source>
</evidence>
<name>A8QA97_MALGO</name>
<protein>
    <recommendedName>
        <fullName evidence="2">FMR1-interacting protein 1 conserved domain-containing protein</fullName>
    </recommendedName>
</protein>
<feature type="region of interest" description="Disordered" evidence="1">
    <location>
        <begin position="215"/>
        <end position="372"/>
    </location>
</feature>
<proteinExistence type="predicted"/>
<feature type="compositionally biased region" description="Basic and acidic residues" evidence="1">
    <location>
        <begin position="331"/>
        <end position="347"/>
    </location>
</feature>
<dbReference type="InterPro" id="IPR039136">
    <property type="entry name" value="NUFIP1-like"/>
</dbReference>
<dbReference type="InterPro" id="IPR019496">
    <property type="entry name" value="NUFIP1_cons_dom"/>
</dbReference>
<feature type="compositionally biased region" description="Basic and acidic residues" evidence="1">
    <location>
        <begin position="258"/>
        <end position="282"/>
    </location>
</feature>
<accession>A8QA97</accession>
<feature type="region of interest" description="Disordered" evidence="1">
    <location>
        <begin position="37"/>
        <end position="58"/>
    </location>
</feature>
<reference evidence="3 4" key="1">
    <citation type="journal article" date="2007" name="Proc. Natl. Acad. Sci. U.S.A.">
        <title>Dandruff-associated Malassezia genomes reveal convergent and divergent virulence traits shared with plant and human fungal pathogens.</title>
        <authorList>
            <person name="Xu J."/>
            <person name="Saunders C.W."/>
            <person name="Hu P."/>
            <person name="Grant R.A."/>
            <person name="Boekhout T."/>
            <person name="Kuramae E.E."/>
            <person name="Kronstad J.W."/>
            <person name="Deangelis Y.M."/>
            <person name="Reeder N.L."/>
            <person name="Johnstone K.R."/>
            <person name="Leland M."/>
            <person name="Fieno A.M."/>
            <person name="Begley W.M."/>
            <person name="Sun Y."/>
            <person name="Lacey M.P."/>
            <person name="Chaudhary T."/>
            <person name="Keough T."/>
            <person name="Chu L."/>
            <person name="Sears R."/>
            <person name="Yuan B."/>
            <person name="Dawson T.L.Jr."/>
        </authorList>
    </citation>
    <scope>NUCLEOTIDE SEQUENCE [LARGE SCALE GENOMIC DNA]</scope>
    <source>
        <strain evidence="4">ATCC MYA-4612 / CBS 7966</strain>
    </source>
</reference>
<dbReference type="OMA" id="EWINQRK"/>
<evidence type="ECO:0000313" key="3">
    <source>
        <dbReference type="EMBL" id="EDP41975.1"/>
    </source>
</evidence>
<dbReference type="PANTHER" id="PTHR13309">
    <property type="entry name" value="NUCLEAR FRAGILE X MENTAL RETARDATION PROTEIN INTERACTING PROTEIN 1"/>
    <property type="match status" value="1"/>
</dbReference>
<dbReference type="GO" id="GO:0003723">
    <property type="term" value="F:RNA binding"/>
    <property type="evidence" value="ECO:0007669"/>
    <property type="project" value="InterPro"/>
</dbReference>
<dbReference type="GeneID" id="5853495"/>
<feature type="domain" description="FMR1-interacting protein 1 conserved" evidence="2">
    <location>
        <begin position="181"/>
        <end position="220"/>
    </location>
</feature>
<dbReference type="KEGG" id="mgl:MGL_3656"/>
<dbReference type="Proteomes" id="UP000008837">
    <property type="component" value="Unassembled WGS sequence"/>
</dbReference>
<evidence type="ECO:0000313" key="4">
    <source>
        <dbReference type="Proteomes" id="UP000008837"/>
    </source>
</evidence>
<dbReference type="GO" id="GO:0000492">
    <property type="term" value="P:box C/D snoRNP assembly"/>
    <property type="evidence" value="ECO:0007669"/>
    <property type="project" value="TreeGrafter"/>
</dbReference>
<sequence>MVEHVPSQARRVKKVAQYDDYGNYLGDIREDELMKKMSAHEKEPSASTIESAPLPLPASELQPSLPGFSASSQPTDSSIRAISSQIPRKLPARPRWKPSGPVLYCGVDTTLLSTPSRCTFSTHSELELMLHRADRHLLYPPGGMEELKRRDPMRMAEEREKQVRLRKGGTRAADGPADSTIFGLNIRLDTPELMEEWIRQRRKRFPTSAVIAQKQVKHQARLLRDKRSAQTKDFACATSTGTEPHKTPARDTSASQTHDSKQSFDLNRDMELKEGPNGHGKETPAASTEDSSSSEKESDSSSASGGKGSESGDSDSNSDMDSEADAISSKIEPRARPDDEVRSETRQGQKHAVSENTQPVRRVRPRNTASNPFQVPDLLRQLLEREILQHVDALSQCIQFILDNDMLTHVERSPGEAQQQRKQRSRVVVVGEQTEEIGEMRDTNETARPALPRVASPALRALDELEWPDEPDPLIYLDPLRAADPKPLRHEELMSLATDTQLRAILQPISALHPYGEEHRPLRRALESWAALPTPRHREAALQLILGVGADSPMHAHEAYAPAYQRARVTSRGTPMRQNRPIGETELFRLGLRVGPGEVRLIQHIAERVSVVTAGLEYAATAL</sequence>
<dbReference type="EMBL" id="AAYY01000014">
    <property type="protein sequence ID" value="EDP41975.1"/>
    <property type="molecule type" value="Genomic_DNA"/>
</dbReference>
<gene>
    <name evidence="3" type="ORF">MGL_3656</name>
</gene>
<dbReference type="AlphaFoldDB" id="A8QA97"/>
<dbReference type="OrthoDB" id="18412at2759"/>
<dbReference type="GO" id="GO:0005634">
    <property type="term" value="C:nucleus"/>
    <property type="evidence" value="ECO:0007669"/>
    <property type="project" value="TreeGrafter"/>
</dbReference>
<dbReference type="PANTHER" id="PTHR13309:SF0">
    <property type="entry name" value="FMR1-INTERACTING PROTEIN NUFIP1"/>
    <property type="match status" value="1"/>
</dbReference>
<dbReference type="Pfam" id="PF10453">
    <property type="entry name" value="NUFIP1"/>
    <property type="match status" value="1"/>
</dbReference>
<comment type="caution">
    <text evidence="3">The sequence shown here is derived from an EMBL/GenBank/DDBJ whole genome shotgun (WGS) entry which is preliminary data.</text>
</comment>
<feature type="compositionally biased region" description="Acidic residues" evidence="1">
    <location>
        <begin position="312"/>
        <end position="324"/>
    </location>
</feature>
<dbReference type="RefSeq" id="XP_001729189.1">
    <property type="nucleotide sequence ID" value="XM_001729137.1"/>
</dbReference>
<keyword evidence="4" id="KW-1185">Reference proteome</keyword>